<evidence type="ECO:0000256" key="9">
    <source>
        <dbReference type="ARBA" id="ARBA00022679"/>
    </source>
</evidence>
<comment type="catalytic activity">
    <reaction evidence="1">
        <text>GDP-alpha-D-glucose + phosphate = alpha-D-glucose 1-phosphate + GDP + H(+)</text>
        <dbReference type="Rhea" id="RHEA:30387"/>
        <dbReference type="ChEBI" id="CHEBI:15378"/>
        <dbReference type="ChEBI" id="CHEBI:43474"/>
        <dbReference type="ChEBI" id="CHEBI:58189"/>
        <dbReference type="ChEBI" id="CHEBI:58601"/>
        <dbReference type="ChEBI" id="CHEBI:62230"/>
        <dbReference type="EC" id="2.7.7.78"/>
    </reaction>
</comment>
<dbReference type="PANTHER" id="PTHR20884:SF8">
    <property type="entry name" value="GDP-D-GLUCOSE PHOSPHORYLASE 1"/>
    <property type="match status" value="1"/>
</dbReference>
<dbReference type="AlphaFoldDB" id="A0A8S3YQH8"/>
<evidence type="ECO:0000256" key="7">
    <source>
        <dbReference type="ARBA" id="ARBA00022490"/>
    </source>
</evidence>
<comment type="caution">
    <text evidence="15">The sequence shown here is derived from an EMBL/GenBank/DDBJ whole genome shotgun (WGS) entry which is preliminary data.</text>
</comment>
<dbReference type="PANTHER" id="PTHR20884">
    <property type="entry name" value="GDP-D-GLUCOSE PHOSPHORYLASE 1"/>
    <property type="match status" value="1"/>
</dbReference>
<dbReference type="GO" id="GO:0006006">
    <property type="term" value="P:glucose metabolic process"/>
    <property type="evidence" value="ECO:0007669"/>
    <property type="project" value="TreeGrafter"/>
</dbReference>
<evidence type="ECO:0000256" key="6">
    <source>
        <dbReference type="ARBA" id="ARBA00018857"/>
    </source>
</evidence>
<reference evidence="15" key="1">
    <citation type="submission" date="2021-04" db="EMBL/GenBank/DDBJ databases">
        <authorList>
            <consortium name="Molecular Ecology Group"/>
        </authorList>
    </citation>
    <scope>NUCLEOTIDE SEQUENCE</scope>
</reference>
<keyword evidence="12" id="KW-0378">Hydrolase</keyword>
<comment type="similarity">
    <text evidence="4">Belongs to the GDPGP1 family.</text>
</comment>
<keyword evidence="9" id="KW-0808">Transferase</keyword>
<protein>
    <recommendedName>
        <fullName evidence="6">GDP-D-glucose phosphorylase 1</fullName>
        <ecNumber evidence="5">2.7.7.78</ecNumber>
    </recommendedName>
</protein>
<evidence type="ECO:0000256" key="8">
    <source>
        <dbReference type="ARBA" id="ARBA00022658"/>
    </source>
</evidence>
<dbReference type="GO" id="GO:0016787">
    <property type="term" value="F:hydrolase activity"/>
    <property type="evidence" value="ECO:0007669"/>
    <property type="project" value="UniProtKB-KW"/>
</dbReference>
<feature type="domain" description="GDPGP1-like N-terminal" evidence="14">
    <location>
        <begin position="30"/>
        <end position="204"/>
    </location>
</feature>
<evidence type="ECO:0000256" key="3">
    <source>
        <dbReference type="ARBA" id="ARBA00004496"/>
    </source>
</evidence>
<feature type="non-terminal residue" evidence="15">
    <location>
        <position position="1"/>
    </location>
</feature>
<evidence type="ECO:0000313" key="16">
    <source>
        <dbReference type="Proteomes" id="UP000678393"/>
    </source>
</evidence>
<feature type="domain" description="GDPGP1-like C-terminal" evidence="13">
    <location>
        <begin position="225"/>
        <end position="326"/>
    </location>
</feature>
<dbReference type="EMBL" id="CAJHNH020000595">
    <property type="protein sequence ID" value="CAG5118708.1"/>
    <property type="molecule type" value="Genomic_DNA"/>
</dbReference>
<dbReference type="SUPFAM" id="SSF54197">
    <property type="entry name" value="HIT-like"/>
    <property type="match status" value="1"/>
</dbReference>
<evidence type="ECO:0000256" key="11">
    <source>
        <dbReference type="ARBA" id="ARBA00022741"/>
    </source>
</evidence>
<evidence type="ECO:0000256" key="12">
    <source>
        <dbReference type="ARBA" id="ARBA00022801"/>
    </source>
</evidence>
<dbReference type="OrthoDB" id="417175at2759"/>
<keyword evidence="10" id="KW-0548">Nucleotidyltransferase</keyword>
<dbReference type="InterPro" id="IPR036265">
    <property type="entry name" value="HIT-like_sf"/>
</dbReference>
<accession>A0A8S3YQH8</accession>
<keyword evidence="7" id="KW-0963">Cytoplasm</keyword>
<evidence type="ECO:0000313" key="15">
    <source>
        <dbReference type="EMBL" id="CAG5118708.1"/>
    </source>
</evidence>
<keyword evidence="8" id="KW-0344">Guanine-nucleotide releasing factor</keyword>
<evidence type="ECO:0000259" key="13">
    <source>
        <dbReference type="Pfam" id="PF26216"/>
    </source>
</evidence>
<dbReference type="EC" id="2.7.7.78" evidence="5"/>
<dbReference type="GO" id="GO:0005085">
    <property type="term" value="F:guanyl-nucleotide exchange factor activity"/>
    <property type="evidence" value="ECO:0007669"/>
    <property type="project" value="UniProtKB-KW"/>
</dbReference>
<evidence type="ECO:0000256" key="10">
    <source>
        <dbReference type="ARBA" id="ARBA00022695"/>
    </source>
</evidence>
<dbReference type="InterPro" id="IPR058865">
    <property type="entry name" value="GDPGP1_C"/>
</dbReference>
<evidence type="ECO:0000256" key="4">
    <source>
        <dbReference type="ARBA" id="ARBA00006451"/>
    </source>
</evidence>
<evidence type="ECO:0000256" key="2">
    <source>
        <dbReference type="ARBA" id="ARBA00003049"/>
    </source>
</evidence>
<dbReference type="GO" id="GO:0000166">
    <property type="term" value="F:nucleotide binding"/>
    <property type="evidence" value="ECO:0007669"/>
    <property type="project" value="UniProtKB-KW"/>
</dbReference>
<evidence type="ECO:0000256" key="1">
    <source>
        <dbReference type="ARBA" id="ARBA00000063"/>
    </source>
</evidence>
<dbReference type="InterPro" id="IPR058866">
    <property type="entry name" value="GDPGP1_N"/>
</dbReference>
<dbReference type="InterPro" id="IPR026506">
    <property type="entry name" value="GDPGP"/>
</dbReference>
<organism evidence="15 16">
    <name type="scientific">Candidula unifasciata</name>
    <dbReference type="NCBI Taxonomy" id="100452"/>
    <lineage>
        <taxon>Eukaryota</taxon>
        <taxon>Metazoa</taxon>
        <taxon>Spiralia</taxon>
        <taxon>Lophotrochozoa</taxon>
        <taxon>Mollusca</taxon>
        <taxon>Gastropoda</taxon>
        <taxon>Heterobranchia</taxon>
        <taxon>Euthyneura</taxon>
        <taxon>Panpulmonata</taxon>
        <taxon>Eupulmonata</taxon>
        <taxon>Stylommatophora</taxon>
        <taxon>Helicina</taxon>
        <taxon>Helicoidea</taxon>
        <taxon>Geomitridae</taxon>
        <taxon>Candidula</taxon>
    </lineage>
</organism>
<sequence>METSTFRYTELDFVYQIPPRSHQQRPQLSKFDRELCKRWDEAMAAGVFRYRIDHILTRTIPGRRQYLAQLNTLRATEKRKGQEFTKVSQPFNDAVFNFSWVGPEEVIFNLENRSFSGEEILRSGDCQREATTERHTLIVNVSPVEYGHCLLVPEIDSHRPQVLTETSLRVAIETMLLSQHRGLRMGFNSLCGLASVNHLHFHLYYLDHKLLVENIPVLPLAGRYFELADHPCPGFALQLHGSTLDDLARETYAISSHLNQNDIAHNLFMTRGSVFGEEDNNTQTTIRLFIWPRKKFTSSETTSTDLVPPEEFNVACIELPGHLAVK</sequence>
<dbReference type="Proteomes" id="UP000678393">
    <property type="component" value="Unassembled WGS sequence"/>
</dbReference>
<dbReference type="Pfam" id="PF26216">
    <property type="entry name" value="GDPGP1_C"/>
    <property type="match status" value="1"/>
</dbReference>
<dbReference type="GO" id="GO:0005737">
    <property type="term" value="C:cytoplasm"/>
    <property type="evidence" value="ECO:0007669"/>
    <property type="project" value="UniProtKB-SubCell"/>
</dbReference>
<dbReference type="Pfam" id="PF26217">
    <property type="entry name" value="GDPGP1_N"/>
    <property type="match status" value="1"/>
</dbReference>
<keyword evidence="16" id="KW-1185">Reference proteome</keyword>
<gene>
    <name evidence="15" type="ORF">CUNI_LOCUS4266</name>
</gene>
<comment type="function">
    <text evidence="2">Specific and highly efficient GDP-D-glucose phosphorylase regulating the levels of GDP-D-glucose in cells.</text>
</comment>
<keyword evidence="11" id="KW-0547">Nucleotide-binding</keyword>
<evidence type="ECO:0000259" key="14">
    <source>
        <dbReference type="Pfam" id="PF26217"/>
    </source>
</evidence>
<evidence type="ECO:0000256" key="5">
    <source>
        <dbReference type="ARBA" id="ARBA00012507"/>
    </source>
</evidence>
<proteinExistence type="inferred from homology"/>
<comment type="subcellular location">
    <subcellularLocation>
        <location evidence="3">Cytoplasm</location>
    </subcellularLocation>
</comment>
<dbReference type="GO" id="GO:0080048">
    <property type="term" value="F:GDP-D-glucose phosphorylase activity"/>
    <property type="evidence" value="ECO:0007669"/>
    <property type="project" value="UniProtKB-EC"/>
</dbReference>
<name>A0A8S3YQH8_9EUPU</name>